<feature type="domain" description="SWIRM" evidence="2">
    <location>
        <begin position="220"/>
        <end position="314"/>
    </location>
</feature>
<dbReference type="PROSITE" id="PS50934">
    <property type="entry name" value="SWIRM"/>
    <property type="match status" value="1"/>
</dbReference>
<dbReference type="InterPro" id="IPR007526">
    <property type="entry name" value="SWIRM"/>
</dbReference>
<evidence type="ECO:0000313" key="3">
    <source>
        <dbReference type="EMBL" id="KAG2206865.1"/>
    </source>
</evidence>
<name>A0A8H7RAS4_9FUNG</name>
<dbReference type="FunFam" id="1.10.10.10:FF:000087">
    <property type="entry name" value="Transcriptional adapter 2"/>
    <property type="match status" value="1"/>
</dbReference>
<dbReference type="InterPro" id="IPR009057">
    <property type="entry name" value="Homeodomain-like_sf"/>
</dbReference>
<dbReference type="Proteomes" id="UP000603453">
    <property type="component" value="Unassembled WGS sequence"/>
</dbReference>
<accession>A0A8H7RAS4</accession>
<dbReference type="AlphaFoldDB" id="A0A8H7RAS4"/>
<dbReference type="Gene3D" id="1.10.10.10">
    <property type="entry name" value="Winged helix-like DNA-binding domain superfamily/Winged helix DNA-binding domain"/>
    <property type="match status" value="1"/>
</dbReference>
<evidence type="ECO:0000259" key="2">
    <source>
        <dbReference type="PROSITE" id="PS50934"/>
    </source>
</evidence>
<protein>
    <recommendedName>
        <fullName evidence="2">SWIRM domain-containing protein</fullName>
    </recommendedName>
</protein>
<dbReference type="GO" id="GO:0010468">
    <property type="term" value="P:regulation of gene expression"/>
    <property type="evidence" value="ECO:0007669"/>
    <property type="project" value="UniProtKB-ARBA"/>
</dbReference>
<sequence length="314" mass="35394">MPFSKVHEVSNRMQFLSPPVTPKQIFETSFHTTGRHIEEEYWDSTSTEASSSPSSSSYYLPTLTDPKARTKNTVMFTSIVLSSKRKQTPVRSLPASTEGTFLMPTFITSPAKKKTKKHVNINTSQQKHPTPPLPSKDGPSPLPTIIKSVAPNQKVEDSVILAPEVLNDQQKDEVCINKKAKTSEAYIYDTLSADWDQAAVFLNNEHWIPNVDVFNRRPMVRISWKGSPLKIRNMPYFEKLHAGEVTIAATLRLTPEQYLKCKWALILAAKDASENNTLFRKSEAQKVCCIDVNKTSVLWNAFGKLGWLGSKWPQ</sequence>
<comment type="caution">
    <text evidence="3">The sequence shown here is derived from an EMBL/GenBank/DDBJ whole genome shotgun (WGS) entry which is preliminary data.</text>
</comment>
<reference evidence="3" key="1">
    <citation type="submission" date="2020-12" db="EMBL/GenBank/DDBJ databases">
        <title>Metabolic potential, ecology and presence of endohyphal bacteria is reflected in genomic diversity of Mucoromycotina.</title>
        <authorList>
            <person name="Muszewska A."/>
            <person name="Okrasinska A."/>
            <person name="Steczkiewicz K."/>
            <person name="Drgas O."/>
            <person name="Orlowska M."/>
            <person name="Perlinska-Lenart U."/>
            <person name="Aleksandrzak-Piekarczyk T."/>
            <person name="Szatraj K."/>
            <person name="Zielenkiewicz U."/>
            <person name="Pilsyk S."/>
            <person name="Malc E."/>
            <person name="Mieczkowski P."/>
            <person name="Kruszewska J.S."/>
            <person name="Biernat P."/>
            <person name="Pawlowska J."/>
        </authorList>
    </citation>
    <scope>NUCLEOTIDE SEQUENCE</scope>
    <source>
        <strain evidence="3">WA0000017839</strain>
    </source>
</reference>
<feature type="region of interest" description="Disordered" evidence="1">
    <location>
        <begin position="111"/>
        <end position="139"/>
    </location>
</feature>
<dbReference type="Pfam" id="PF04433">
    <property type="entry name" value="SWIRM"/>
    <property type="match status" value="1"/>
</dbReference>
<organism evidence="3 4">
    <name type="scientific">Mucor saturninus</name>
    <dbReference type="NCBI Taxonomy" id="64648"/>
    <lineage>
        <taxon>Eukaryota</taxon>
        <taxon>Fungi</taxon>
        <taxon>Fungi incertae sedis</taxon>
        <taxon>Mucoromycota</taxon>
        <taxon>Mucoromycotina</taxon>
        <taxon>Mucoromycetes</taxon>
        <taxon>Mucorales</taxon>
        <taxon>Mucorineae</taxon>
        <taxon>Mucoraceae</taxon>
        <taxon>Mucor</taxon>
    </lineage>
</organism>
<dbReference type="InterPro" id="IPR036388">
    <property type="entry name" value="WH-like_DNA-bd_sf"/>
</dbReference>
<evidence type="ECO:0000313" key="4">
    <source>
        <dbReference type="Proteomes" id="UP000603453"/>
    </source>
</evidence>
<evidence type="ECO:0000256" key="1">
    <source>
        <dbReference type="SAM" id="MobiDB-lite"/>
    </source>
</evidence>
<dbReference type="EMBL" id="JAEPRD010000028">
    <property type="protein sequence ID" value="KAG2206865.1"/>
    <property type="molecule type" value="Genomic_DNA"/>
</dbReference>
<gene>
    <name evidence="3" type="ORF">INT47_007622</name>
</gene>
<proteinExistence type="predicted"/>
<dbReference type="OrthoDB" id="5598695at2759"/>
<dbReference type="SUPFAM" id="SSF46689">
    <property type="entry name" value="Homeodomain-like"/>
    <property type="match status" value="1"/>
</dbReference>
<keyword evidence="4" id="KW-1185">Reference proteome</keyword>